<evidence type="ECO:0000313" key="1">
    <source>
        <dbReference type="EMBL" id="CAI5766141.1"/>
    </source>
</evidence>
<dbReference type="Proteomes" id="UP001178461">
    <property type="component" value="Chromosome 2"/>
</dbReference>
<gene>
    <name evidence="1" type="ORF">PODLI_1B008721</name>
</gene>
<protein>
    <submittedName>
        <fullName evidence="1">Uncharacterized protein</fullName>
    </submittedName>
</protein>
<keyword evidence="2" id="KW-1185">Reference proteome</keyword>
<sequence length="67" mass="7352">MVLPWGSFGDSGRSSGDIFTKPPIIYLLHSRKKKLHQLEFHRSQNKPLGVNFGEAASASAQAITAEK</sequence>
<name>A0AA35JUT9_9SAUR</name>
<accession>A0AA35JUT9</accession>
<evidence type="ECO:0000313" key="2">
    <source>
        <dbReference type="Proteomes" id="UP001178461"/>
    </source>
</evidence>
<dbReference type="AlphaFoldDB" id="A0AA35JUT9"/>
<organism evidence="1 2">
    <name type="scientific">Podarcis lilfordi</name>
    <name type="common">Lilford's wall lizard</name>
    <dbReference type="NCBI Taxonomy" id="74358"/>
    <lineage>
        <taxon>Eukaryota</taxon>
        <taxon>Metazoa</taxon>
        <taxon>Chordata</taxon>
        <taxon>Craniata</taxon>
        <taxon>Vertebrata</taxon>
        <taxon>Euteleostomi</taxon>
        <taxon>Lepidosauria</taxon>
        <taxon>Squamata</taxon>
        <taxon>Bifurcata</taxon>
        <taxon>Unidentata</taxon>
        <taxon>Episquamata</taxon>
        <taxon>Laterata</taxon>
        <taxon>Lacertibaenia</taxon>
        <taxon>Lacertidae</taxon>
        <taxon>Podarcis</taxon>
    </lineage>
</organism>
<reference evidence="1" key="1">
    <citation type="submission" date="2022-12" db="EMBL/GenBank/DDBJ databases">
        <authorList>
            <person name="Alioto T."/>
            <person name="Alioto T."/>
            <person name="Gomez Garrido J."/>
        </authorList>
    </citation>
    <scope>NUCLEOTIDE SEQUENCE</scope>
</reference>
<proteinExistence type="predicted"/>
<dbReference type="EMBL" id="OX395127">
    <property type="protein sequence ID" value="CAI5766141.1"/>
    <property type="molecule type" value="Genomic_DNA"/>
</dbReference>